<dbReference type="Proteomes" id="UP000215703">
    <property type="component" value="Chromosome"/>
</dbReference>
<reference evidence="1 2" key="2">
    <citation type="journal article" date="2017" name="Syst. Appl. Microbiol.">
        <title>Soybeans inoculated with root zone soils of Canadian native legumes harbour diverse and novel Bradyrhizobium spp. that possess agricultural potential.</title>
        <authorList>
            <person name="Bromfield E.S.P."/>
            <person name="Cloutier S."/>
            <person name="Tambong J.T."/>
            <person name="Tran Thi T.V."/>
        </authorList>
    </citation>
    <scope>NUCLEOTIDE SEQUENCE [LARGE SCALE GENOMIC DNA]</scope>
    <source>
        <strain evidence="1 2">OO99</strain>
    </source>
</reference>
<protein>
    <submittedName>
        <fullName evidence="1">Uncharacterized protein</fullName>
    </submittedName>
</protein>
<name>A0A2U8PGT9_9BRAD</name>
<organism evidence="1 2">
    <name type="scientific">Bradyrhizobium ottawaense</name>
    <dbReference type="NCBI Taxonomy" id="931866"/>
    <lineage>
        <taxon>Bacteria</taxon>
        <taxon>Pseudomonadati</taxon>
        <taxon>Pseudomonadota</taxon>
        <taxon>Alphaproteobacteria</taxon>
        <taxon>Hyphomicrobiales</taxon>
        <taxon>Nitrobacteraceae</taxon>
        <taxon>Bradyrhizobium</taxon>
    </lineage>
</organism>
<proteinExistence type="predicted"/>
<evidence type="ECO:0000313" key="2">
    <source>
        <dbReference type="Proteomes" id="UP000215703"/>
    </source>
</evidence>
<evidence type="ECO:0000313" key="1">
    <source>
        <dbReference type="EMBL" id="AWL96983.1"/>
    </source>
</evidence>
<gene>
    <name evidence="1" type="ORF">CIT37_36370</name>
</gene>
<accession>A0A2U8PGT9</accession>
<dbReference type="EMBL" id="CP029425">
    <property type="protein sequence ID" value="AWL96983.1"/>
    <property type="molecule type" value="Genomic_DNA"/>
</dbReference>
<reference evidence="1 2" key="1">
    <citation type="journal article" date="2014" name="Int. J. Syst. Evol. Microbiol.">
        <title>Bradyrhizobium ottawaense sp. nov., a symbiotic nitrogen fixing bacterium from root nodules of soybeans in Canada.</title>
        <authorList>
            <person name="Yu X."/>
            <person name="Cloutier S."/>
            <person name="Tambong J.T."/>
            <person name="Bromfield E.S."/>
        </authorList>
    </citation>
    <scope>NUCLEOTIDE SEQUENCE [LARGE SCALE GENOMIC DNA]</scope>
    <source>
        <strain evidence="1 2">OO99</strain>
    </source>
</reference>
<dbReference type="AlphaFoldDB" id="A0A2U8PGT9"/>
<sequence length="154" mass="16961">MPQSVRPRRPVPFSTLPRAKDPTIVSAFETVGASCIGKTTREEFESIEQLSCTGLGVCGARYAANAEGVDHRSVRRQLFSTSPTRFGLSVHTKAGVHIRVAFTQSASGNWRVGARYKTLMRLRLSDGARRRMGDREVSKPGRCFAWNPAKAVKP</sequence>